<feature type="non-terminal residue" evidence="6">
    <location>
        <position position="334"/>
    </location>
</feature>
<dbReference type="InterPro" id="IPR013221">
    <property type="entry name" value="Mur_ligase_cen"/>
</dbReference>
<gene>
    <name evidence="6" type="ORF">MNBD_ACTINO02-1635</name>
</gene>
<comment type="similarity">
    <text evidence="1">Belongs to the folylpolyglutamate synthase family.</text>
</comment>
<dbReference type="InterPro" id="IPR036565">
    <property type="entry name" value="Mur-like_cat_sf"/>
</dbReference>
<accession>A0A3B0S8F5</accession>
<dbReference type="GO" id="GO:0005737">
    <property type="term" value="C:cytoplasm"/>
    <property type="evidence" value="ECO:0007669"/>
    <property type="project" value="TreeGrafter"/>
</dbReference>
<dbReference type="NCBIfam" id="TIGR01499">
    <property type="entry name" value="folC"/>
    <property type="match status" value="1"/>
</dbReference>
<dbReference type="PANTHER" id="PTHR11136:SF0">
    <property type="entry name" value="DIHYDROFOLATE SYNTHETASE-RELATED"/>
    <property type="match status" value="1"/>
</dbReference>
<name>A0A3B0S8F5_9ZZZZ</name>
<reference evidence="6" key="1">
    <citation type="submission" date="2018-06" db="EMBL/GenBank/DDBJ databases">
        <authorList>
            <person name="Zhirakovskaya E."/>
        </authorList>
    </citation>
    <scope>NUCLEOTIDE SEQUENCE</scope>
</reference>
<dbReference type="GO" id="GO:0008841">
    <property type="term" value="F:dihydrofolate synthase activity"/>
    <property type="evidence" value="ECO:0007669"/>
    <property type="project" value="UniProtKB-EC"/>
</dbReference>
<protein>
    <submittedName>
        <fullName evidence="6">Dihydrofolate synthase @ Folylpolyglutamate synthase</fullName>
        <ecNumber evidence="6">6.3.2.12</ecNumber>
        <ecNumber evidence="6">6.3.2.17</ecNumber>
    </submittedName>
</protein>
<dbReference type="EMBL" id="UOEK01000010">
    <property type="protein sequence ID" value="VAV91475.1"/>
    <property type="molecule type" value="Genomic_DNA"/>
</dbReference>
<dbReference type="InterPro" id="IPR018109">
    <property type="entry name" value="Folylpolyglutamate_synth_CS"/>
</dbReference>
<dbReference type="GO" id="GO:0004326">
    <property type="term" value="F:tetrahydrofolylpolyglutamate synthase activity"/>
    <property type="evidence" value="ECO:0007669"/>
    <property type="project" value="UniProtKB-EC"/>
</dbReference>
<dbReference type="SUPFAM" id="SSF53623">
    <property type="entry name" value="MurD-like peptide ligases, catalytic domain"/>
    <property type="match status" value="1"/>
</dbReference>
<feature type="domain" description="Mur ligase central" evidence="5">
    <location>
        <begin position="52"/>
        <end position="277"/>
    </location>
</feature>
<organism evidence="6">
    <name type="scientific">hydrothermal vent metagenome</name>
    <dbReference type="NCBI Taxonomy" id="652676"/>
    <lineage>
        <taxon>unclassified sequences</taxon>
        <taxon>metagenomes</taxon>
        <taxon>ecological metagenomes</taxon>
    </lineage>
</organism>
<dbReference type="Gene3D" id="3.40.1190.10">
    <property type="entry name" value="Mur-like, catalytic domain"/>
    <property type="match status" value="1"/>
</dbReference>
<evidence type="ECO:0000256" key="2">
    <source>
        <dbReference type="ARBA" id="ARBA00022598"/>
    </source>
</evidence>
<sequence>MNRSPSFIATYADALAFLDARIGAGIKPGLDRISGLLEYLGDPQVSVPVIHVAGTNGKSTTVNMVAALLSSLDLRVGSFISPHLHHVEERYGINGQVIDRDRFVQAVADVAPFCDMYEDASGETVSYFELTAAIAFQIFASEGLDVAVVEVGLGGRWDATNVIDAAVSVVTGISLDHQAILGSTIAEIAAEKVAILKDGGTLVTGLLPAAADGAATAQVAQTSARWYRFGDDFDVEGLEQTPTGWLVDVRGLHDVYTDLQLNLHGRHQTAHLATAVASVEAFLDRPLPGDLIVPAVESVRSPGRSEVVLHEPLVLIDGAHNDEGLNGLVTTMSQ</sequence>
<evidence type="ECO:0000256" key="3">
    <source>
        <dbReference type="ARBA" id="ARBA00022741"/>
    </source>
</evidence>
<keyword evidence="2 6" id="KW-0436">Ligase</keyword>
<evidence type="ECO:0000313" key="6">
    <source>
        <dbReference type="EMBL" id="VAV91475.1"/>
    </source>
</evidence>
<dbReference type="EC" id="6.3.2.12" evidence="6"/>
<dbReference type="AlphaFoldDB" id="A0A3B0S8F5"/>
<evidence type="ECO:0000259" key="5">
    <source>
        <dbReference type="Pfam" id="PF08245"/>
    </source>
</evidence>
<keyword evidence="3" id="KW-0547">Nucleotide-binding</keyword>
<dbReference type="PROSITE" id="PS01012">
    <property type="entry name" value="FOLYLPOLYGLU_SYNT_2"/>
    <property type="match status" value="1"/>
</dbReference>
<dbReference type="InterPro" id="IPR001645">
    <property type="entry name" value="Folylpolyglutamate_synth"/>
</dbReference>
<dbReference type="GO" id="GO:0005524">
    <property type="term" value="F:ATP binding"/>
    <property type="evidence" value="ECO:0007669"/>
    <property type="project" value="UniProtKB-KW"/>
</dbReference>
<proteinExistence type="inferred from homology"/>
<keyword evidence="4" id="KW-0067">ATP-binding</keyword>
<dbReference type="Pfam" id="PF08245">
    <property type="entry name" value="Mur_ligase_M"/>
    <property type="match status" value="1"/>
</dbReference>
<evidence type="ECO:0000256" key="4">
    <source>
        <dbReference type="ARBA" id="ARBA00022840"/>
    </source>
</evidence>
<evidence type="ECO:0000256" key="1">
    <source>
        <dbReference type="ARBA" id="ARBA00008276"/>
    </source>
</evidence>
<dbReference type="EC" id="6.3.2.17" evidence="6"/>
<dbReference type="PANTHER" id="PTHR11136">
    <property type="entry name" value="FOLYLPOLYGLUTAMATE SYNTHASE-RELATED"/>
    <property type="match status" value="1"/>
</dbReference>